<organism evidence="1 2">
    <name type="scientific">Nocardiopsis rhodophaea</name>
    <dbReference type="NCBI Taxonomy" id="280238"/>
    <lineage>
        <taxon>Bacteria</taxon>
        <taxon>Bacillati</taxon>
        <taxon>Actinomycetota</taxon>
        <taxon>Actinomycetes</taxon>
        <taxon>Streptosporangiales</taxon>
        <taxon>Nocardiopsidaceae</taxon>
        <taxon>Nocardiopsis</taxon>
    </lineage>
</organism>
<sequence length="558" mass="60351">MGLPYVRAHAGDDARRWTTFPHPHVVLAIARTFTSATRLLSALAAFRGDPRIQVVFTFDDTSAFNAGTEALLRDQDVCLLPWDEARKAPARLVLTASENVDLTDFTAPIVVLPHGIGFQKYVPDSLTDRLRISGVIREEFTDWPNVHMVVSHPAQREQLRSEYPHLAASAAVIGDPIHDDLQASVRLRDEYRRRLGVADHHRLVTVTSTWNDQGLLGQRPTLPSELLAQLPHDRYRVAAILHPNIWFAHSPWQVRHWLADALDAGLLLIPPDRGWQAALVGADCVIGDHGSVTLYSAALDRPVLMGTFGEEAVPGTAIAQLAASAPRLEHDHGLLAQVEAAVDGHSPGQHASAAELAFAHVGDSGRRQAEFFYQLLGLPPPPGSGRIRAVPAAEPKRTEVTAFDVHTTLTGPRTVAVDRFPAAVRAPEDPPPGTIRHLAAAVSEPDDALARSASVIYRPGPLRTDRARPWAHSALTENPGVLLTAVGTLEGCLVAIRDGRIVQVSTPAGSPGGPDAPDVCLLASVVYALLRDRRNPSGHFTLCAGTRAWACSLYTFPD</sequence>
<name>A0ABN2T5G5_9ACTN</name>
<dbReference type="RefSeq" id="WP_344162688.1">
    <property type="nucleotide sequence ID" value="NZ_BAAAPC010000011.1"/>
</dbReference>
<dbReference type="Pfam" id="PF04464">
    <property type="entry name" value="Glyphos_transf"/>
    <property type="match status" value="1"/>
</dbReference>
<gene>
    <name evidence="1" type="ORF">GCM10009799_27930</name>
</gene>
<evidence type="ECO:0000313" key="2">
    <source>
        <dbReference type="Proteomes" id="UP001501585"/>
    </source>
</evidence>
<reference evidence="1 2" key="1">
    <citation type="journal article" date="2019" name="Int. J. Syst. Evol. Microbiol.">
        <title>The Global Catalogue of Microorganisms (GCM) 10K type strain sequencing project: providing services to taxonomists for standard genome sequencing and annotation.</title>
        <authorList>
            <consortium name="The Broad Institute Genomics Platform"/>
            <consortium name="The Broad Institute Genome Sequencing Center for Infectious Disease"/>
            <person name="Wu L."/>
            <person name="Ma J."/>
        </authorList>
    </citation>
    <scope>NUCLEOTIDE SEQUENCE [LARGE SCALE GENOMIC DNA]</scope>
    <source>
        <strain evidence="1 2">JCM 15313</strain>
    </source>
</reference>
<dbReference type="Gene3D" id="3.40.50.12580">
    <property type="match status" value="1"/>
</dbReference>
<comment type="caution">
    <text evidence="1">The sequence shown here is derived from an EMBL/GenBank/DDBJ whole genome shotgun (WGS) entry which is preliminary data.</text>
</comment>
<keyword evidence="2" id="KW-1185">Reference proteome</keyword>
<accession>A0ABN2T5G5</accession>
<dbReference type="Proteomes" id="UP001501585">
    <property type="component" value="Unassembled WGS sequence"/>
</dbReference>
<protein>
    <submittedName>
        <fullName evidence="1">Uncharacterized protein</fullName>
    </submittedName>
</protein>
<proteinExistence type="predicted"/>
<evidence type="ECO:0000313" key="1">
    <source>
        <dbReference type="EMBL" id="GAA1999203.1"/>
    </source>
</evidence>
<dbReference type="InterPro" id="IPR043148">
    <property type="entry name" value="TagF_C"/>
</dbReference>
<dbReference type="SUPFAM" id="SSF53756">
    <property type="entry name" value="UDP-Glycosyltransferase/glycogen phosphorylase"/>
    <property type="match status" value="1"/>
</dbReference>
<dbReference type="EMBL" id="BAAAPC010000011">
    <property type="protein sequence ID" value="GAA1999203.1"/>
    <property type="molecule type" value="Genomic_DNA"/>
</dbReference>
<dbReference type="InterPro" id="IPR007554">
    <property type="entry name" value="Glycerophosphate_synth"/>
</dbReference>